<dbReference type="GO" id="GO:0007214">
    <property type="term" value="P:gamma-aminobutyric acid signaling pathway"/>
    <property type="evidence" value="ECO:0007669"/>
    <property type="project" value="TreeGrafter"/>
</dbReference>
<feature type="region of interest" description="Disordered" evidence="10">
    <location>
        <begin position="911"/>
        <end position="966"/>
    </location>
</feature>
<feature type="transmembrane region" description="Helical" evidence="11">
    <location>
        <begin position="874"/>
        <end position="896"/>
    </location>
</feature>
<feature type="transmembrane region" description="Helical" evidence="11">
    <location>
        <begin position="757"/>
        <end position="777"/>
    </location>
</feature>
<keyword evidence="3 11" id="KW-1133">Transmembrane helix</keyword>
<dbReference type="Pfam" id="PF01094">
    <property type="entry name" value="ANF_receptor"/>
    <property type="match status" value="1"/>
</dbReference>
<dbReference type="PANTHER" id="PTHR10519">
    <property type="entry name" value="GABA-B RECEPTOR"/>
    <property type="match status" value="1"/>
</dbReference>
<feature type="coiled-coil region" evidence="9">
    <location>
        <begin position="974"/>
        <end position="1037"/>
    </location>
</feature>
<evidence type="ECO:0000313" key="15">
    <source>
        <dbReference type="Proteomes" id="UP000693970"/>
    </source>
</evidence>
<keyword evidence="4" id="KW-0297">G-protein coupled receptor</keyword>
<feature type="compositionally biased region" description="Polar residues" evidence="10">
    <location>
        <begin position="926"/>
        <end position="940"/>
    </location>
</feature>
<evidence type="ECO:0000256" key="6">
    <source>
        <dbReference type="ARBA" id="ARBA00023170"/>
    </source>
</evidence>
<evidence type="ECO:0000259" key="12">
    <source>
        <dbReference type="PROSITE" id="PS50259"/>
    </source>
</evidence>
<evidence type="ECO:0000256" key="3">
    <source>
        <dbReference type="ARBA" id="ARBA00022989"/>
    </source>
</evidence>
<evidence type="ECO:0000256" key="10">
    <source>
        <dbReference type="SAM" id="MobiDB-lite"/>
    </source>
</evidence>
<keyword evidence="6 14" id="KW-0675">Receptor</keyword>
<feature type="transmembrane region" description="Helical" evidence="11">
    <location>
        <begin position="810"/>
        <end position="834"/>
    </location>
</feature>
<keyword evidence="15" id="KW-1185">Reference proteome</keyword>
<dbReference type="PROSITE" id="PS50259">
    <property type="entry name" value="G_PROTEIN_RECEP_F3_4"/>
    <property type="match status" value="1"/>
</dbReference>
<feature type="transmembrane region" description="Helical" evidence="11">
    <location>
        <begin position="676"/>
        <end position="695"/>
    </location>
</feature>
<feature type="transmembrane region" description="Helical" evidence="11">
    <location>
        <begin position="846"/>
        <end position="868"/>
    </location>
</feature>
<dbReference type="InterPro" id="IPR002455">
    <property type="entry name" value="GPCR3_GABA-B"/>
</dbReference>
<reference evidence="14" key="2">
    <citation type="submission" date="2021-04" db="EMBL/GenBank/DDBJ databases">
        <authorList>
            <person name="Podell S."/>
        </authorList>
    </citation>
    <scope>NUCLEOTIDE SEQUENCE</scope>
    <source>
        <strain evidence="14">Hildebrandi</strain>
    </source>
</reference>
<keyword evidence="7" id="KW-0325">Glycoprotein</keyword>
<dbReference type="GO" id="GO:0038039">
    <property type="term" value="C:G protein-coupled receptor heterodimeric complex"/>
    <property type="evidence" value="ECO:0007669"/>
    <property type="project" value="TreeGrafter"/>
</dbReference>
<dbReference type="EMBL" id="JAGRRH010000011">
    <property type="protein sequence ID" value="KAG7362371.1"/>
    <property type="molecule type" value="Genomic_DNA"/>
</dbReference>
<comment type="subcellular location">
    <subcellularLocation>
        <location evidence="1">Membrane</location>
        <topology evidence="1">Multi-pass membrane protein</topology>
    </subcellularLocation>
</comment>
<evidence type="ECO:0000256" key="8">
    <source>
        <dbReference type="ARBA" id="ARBA00023224"/>
    </source>
</evidence>
<dbReference type="Pfam" id="PF00003">
    <property type="entry name" value="7tm_3"/>
    <property type="match status" value="1"/>
</dbReference>
<dbReference type="GO" id="GO:0004965">
    <property type="term" value="F:G protein-coupled GABA receptor activity"/>
    <property type="evidence" value="ECO:0007669"/>
    <property type="project" value="InterPro"/>
</dbReference>
<reference evidence="14" key="1">
    <citation type="journal article" date="2021" name="Sci. Rep.">
        <title>Diploid genomic architecture of Nitzschia inconspicua, an elite biomass production diatom.</title>
        <authorList>
            <person name="Oliver A."/>
            <person name="Podell S."/>
            <person name="Pinowska A."/>
            <person name="Traller J.C."/>
            <person name="Smith S.R."/>
            <person name="McClure R."/>
            <person name="Beliaev A."/>
            <person name="Bohutskyi P."/>
            <person name="Hill E.A."/>
            <person name="Rabines A."/>
            <person name="Zheng H."/>
            <person name="Allen L.Z."/>
            <person name="Kuo A."/>
            <person name="Grigoriev I.V."/>
            <person name="Allen A.E."/>
            <person name="Hazlebeck D."/>
            <person name="Allen E.E."/>
        </authorList>
    </citation>
    <scope>NUCLEOTIDE SEQUENCE</scope>
    <source>
        <strain evidence="14">Hildebrandi</strain>
    </source>
</reference>
<proteinExistence type="predicted"/>
<keyword evidence="8" id="KW-0807">Transducer</keyword>
<dbReference type="PANTHER" id="PTHR10519:SF20">
    <property type="entry name" value="G-PROTEIN COUPLED RECEPTOR 156-RELATED"/>
    <property type="match status" value="1"/>
</dbReference>
<gene>
    <name evidence="13" type="ORF">IV203_024739</name>
    <name evidence="14" type="ORF">IV203_025255</name>
</gene>
<keyword evidence="5 11" id="KW-0472">Membrane</keyword>
<feature type="transmembrane region" description="Helical" evidence="11">
    <location>
        <begin position="715"/>
        <end position="736"/>
    </location>
</feature>
<evidence type="ECO:0000256" key="7">
    <source>
        <dbReference type="ARBA" id="ARBA00023180"/>
    </source>
</evidence>
<dbReference type="EMBL" id="JAGRRH010000031">
    <property type="protein sequence ID" value="KAG7339700.1"/>
    <property type="molecule type" value="Genomic_DNA"/>
</dbReference>
<evidence type="ECO:0000256" key="2">
    <source>
        <dbReference type="ARBA" id="ARBA00022692"/>
    </source>
</evidence>
<dbReference type="CDD" id="cd15047">
    <property type="entry name" value="7tmC_GABA-B-like"/>
    <property type="match status" value="1"/>
</dbReference>
<evidence type="ECO:0000313" key="13">
    <source>
        <dbReference type="EMBL" id="KAG7339700.1"/>
    </source>
</evidence>
<evidence type="ECO:0000256" key="9">
    <source>
        <dbReference type="SAM" id="Coils"/>
    </source>
</evidence>
<evidence type="ECO:0000256" key="11">
    <source>
        <dbReference type="SAM" id="Phobius"/>
    </source>
</evidence>
<feature type="transmembrane region" description="Helical" evidence="11">
    <location>
        <begin position="641"/>
        <end position="664"/>
    </location>
</feature>
<accession>A0A9K3LJY8</accession>
<dbReference type="OrthoDB" id="43432at2759"/>
<name>A0A9K3LJY8_9STRA</name>
<evidence type="ECO:0000256" key="5">
    <source>
        <dbReference type="ARBA" id="ARBA00023136"/>
    </source>
</evidence>
<evidence type="ECO:0000313" key="14">
    <source>
        <dbReference type="EMBL" id="KAG7362371.1"/>
    </source>
</evidence>
<evidence type="ECO:0000256" key="1">
    <source>
        <dbReference type="ARBA" id="ARBA00004141"/>
    </source>
</evidence>
<sequence>MTSFDYLSDLLLSPSLALPSFESINVTHHGVLNSLPVIDSLLADYHLNYPENVRRRSQSIVDIVNLRVSEDSLGEESNGIDSLYLPHCHVVGMLPFTPFRNVSYANLETYEEAVAMILALQHLNTANGSIIDELEGLQCSNMAFTLEFLDTHFMPGPAIEKIFELNSRSSRSQNEGLRPCSFVGAVRSAVTLPTSLVTGHRGFVQVSGSSTSFQLDERDQYPLFARTIPSDMNNVKPILEYFRDRLQLTHLAVLTMNEAYGQSIGHSIQVQASELAPNLRISRITMDEGTRDGIARALQEFEGTKYRYVLAAVSTPEIYRELLQQAVDLDLAGNGEHQWFFPESFYGSVEKNSFLPTDSKLVRAYKGVGIFSPTYDDKRSDNYNNPNTININSPDDYDRNRHDKLLEQMNNIRQSPDDIAYINRILPNWEVDSEEEDTESANLEEVGLATEAVQDPKNSLVGGVDILTTDAPSMTFLGPFGSRFSNLFPQTYPFVNDPEFLNPVVHDSVAYIYDATILMGLSACQAIQQNNGEAFNGQEQFGYLTQTNFQGVTGEVVLDATTGSRIFNSTTYKLVNLVEELVSNIDGQAMIRFSGEVTDVYQGSMWDSRRPFIFNDGTTTAPDSLPPPDRNSNRILPGVRGLAWTLSFINMFMAVGFVCWTYRNRNTRVVKASQPFFLYLLCSGVVLVASSTIPFSYDRQFSSRQACTRACLATVWLLFVGVSVVFSSLFSKAYRINLIMRNATKFRRVTITVSQTLKPMAILLFLNVIILTVMTVLNPPQYRVVAVANSNDSFGRPREYYGQCAYQEQAWYFLALALLNGSILILSVIQSWNARGLATEFSESKYIFLALTVTMIVVFVGAPVLVMARDTPNAILFLGSAINFVFCTNVILLMFVPKILYRQNENGTKRTKISGLEEPPRKSVFGKNQWTKTKNNTSEEGSPDSMVRLSHPTSSQETQDSGGNGERILTTKSAKELAKLVNRLQRLLDKKDAEIRMLKHQQDETLPTTPEQLRQNAQKLTDELPTTENEMEKMENQHQVEQIPAQMSPELDEENPVLGSPHDYEEGNVIQPETQPPIIEELQAKSDDVSALDVSTSSFPPSSSSQELALHGIFYVPSGIPMAGSSIVDLVNIHTSEEDSLEEDGNSDAIDPLHLPHCHVVGMLPFTPFRNVSYANLETYEEAVAMILALQHLNTGNGSIIDELDGLQCSNMVFTLEFLDTLLLPGLTIDDVFELTVSSRSARGQNEGLRPCSFLGAVRSAVTL</sequence>
<dbReference type="Proteomes" id="UP000693970">
    <property type="component" value="Unassembled WGS sequence"/>
</dbReference>
<feature type="domain" description="G-protein coupled receptors family 3 profile" evidence="12">
    <location>
        <begin position="710"/>
        <end position="899"/>
    </location>
</feature>
<evidence type="ECO:0000256" key="4">
    <source>
        <dbReference type="ARBA" id="ARBA00023040"/>
    </source>
</evidence>
<organism evidence="14 15">
    <name type="scientific">Nitzschia inconspicua</name>
    <dbReference type="NCBI Taxonomy" id="303405"/>
    <lineage>
        <taxon>Eukaryota</taxon>
        <taxon>Sar</taxon>
        <taxon>Stramenopiles</taxon>
        <taxon>Ochrophyta</taxon>
        <taxon>Bacillariophyta</taxon>
        <taxon>Bacillariophyceae</taxon>
        <taxon>Bacillariophycidae</taxon>
        <taxon>Bacillariales</taxon>
        <taxon>Bacillariaceae</taxon>
        <taxon>Nitzschia</taxon>
    </lineage>
</organism>
<dbReference type="InterPro" id="IPR001828">
    <property type="entry name" value="ANF_lig-bd_rcpt"/>
</dbReference>
<dbReference type="AlphaFoldDB" id="A0A9K3LJY8"/>
<comment type="caution">
    <text evidence="14">The sequence shown here is derived from an EMBL/GenBank/DDBJ whole genome shotgun (WGS) entry which is preliminary data.</text>
</comment>
<dbReference type="InterPro" id="IPR017978">
    <property type="entry name" value="GPCR_3_C"/>
</dbReference>
<feature type="compositionally biased region" description="Polar residues" evidence="10">
    <location>
        <begin position="951"/>
        <end position="961"/>
    </location>
</feature>
<keyword evidence="2 11" id="KW-0812">Transmembrane</keyword>
<keyword evidence="9" id="KW-0175">Coiled coil</keyword>
<protein>
    <submittedName>
        <fullName evidence="14">7 transmembrane sweet-taste receptor of 3 GCPR</fullName>
    </submittedName>
</protein>